<dbReference type="Proteomes" id="UP001207605">
    <property type="component" value="Unassembled WGS sequence"/>
</dbReference>
<keyword evidence="2" id="KW-1185">Reference proteome</keyword>
<accession>A0ABT2SA91</accession>
<sequence>MSDYSEIEKKAGTKVVEVHPKADTEGVYTVLFENNLEEEWTFKDGHWEFVA</sequence>
<reference evidence="1 2" key="1">
    <citation type="journal article" date="2021" name="ISME Commun">
        <title>Automated analysis of genomic sequences facilitates high-throughput and comprehensive description of bacteria.</title>
        <authorList>
            <person name="Hitch T.C.A."/>
        </authorList>
    </citation>
    <scope>NUCLEOTIDE SEQUENCE [LARGE SCALE GENOMIC DNA]</scope>
    <source>
        <strain evidence="1 2">Sanger_02</strain>
    </source>
</reference>
<name>A0ABT2SA91_9FIRM</name>
<proteinExistence type="predicted"/>
<organism evidence="1 2">
    <name type="scientific">Dorea ammoniilytica</name>
    <dbReference type="NCBI Taxonomy" id="2981788"/>
    <lineage>
        <taxon>Bacteria</taxon>
        <taxon>Bacillati</taxon>
        <taxon>Bacillota</taxon>
        <taxon>Clostridia</taxon>
        <taxon>Lachnospirales</taxon>
        <taxon>Lachnospiraceae</taxon>
        <taxon>Dorea</taxon>
    </lineage>
</organism>
<comment type="caution">
    <text evidence="1">The sequence shown here is derived from an EMBL/GenBank/DDBJ whole genome shotgun (WGS) entry which is preliminary data.</text>
</comment>
<dbReference type="EMBL" id="JAOQJV010000032">
    <property type="protein sequence ID" value="MCU6701170.1"/>
    <property type="molecule type" value="Genomic_DNA"/>
</dbReference>
<dbReference type="RefSeq" id="WP_262582453.1">
    <property type="nucleotide sequence ID" value="NZ_JAOQJV010000032.1"/>
</dbReference>
<gene>
    <name evidence="1" type="ORF">OCV65_13175</name>
</gene>
<evidence type="ECO:0008006" key="3">
    <source>
        <dbReference type="Google" id="ProtNLM"/>
    </source>
</evidence>
<evidence type="ECO:0000313" key="2">
    <source>
        <dbReference type="Proteomes" id="UP001207605"/>
    </source>
</evidence>
<protein>
    <recommendedName>
        <fullName evidence="3">DUF5060 domain-containing protein</fullName>
    </recommendedName>
</protein>
<evidence type="ECO:0000313" key="1">
    <source>
        <dbReference type="EMBL" id="MCU6701170.1"/>
    </source>
</evidence>